<evidence type="ECO:0000256" key="11">
    <source>
        <dbReference type="ARBA" id="ARBA00023239"/>
    </source>
</evidence>
<evidence type="ECO:0000256" key="9">
    <source>
        <dbReference type="ARBA" id="ARBA00023125"/>
    </source>
</evidence>
<dbReference type="UniPathway" id="UPA00074">
    <property type="reaction ID" value="UER00132"/>
</dbReference>
<comment type="similarity">
    <text evidence="13">Belongs to the AP2/ERF transcription factor family. ERF subfamily.</text>
</comment>
<dbReference type="Gene3D" id="3.30.730.10">
    <property type="entry name" value="AP2/ERF domain"/>
    <property type="match status" value="1"/>
</dbReference>
<protein>
    <recommendedName>
        <fullName evidence="6">Adenylosuccinate lyase</fullName>
        <ecNumber evidence="5">4.3.2.2</ecNumber>
    </recommendedName>
    <alternativeName>
        <fullName evidence="14">Adenylosuccinase</fullName>
    </alternativeName>
</protein>
<feature type="domain" description="AP2/ERF" evidence="16">
    <location>
        <begin position="108"/>
        <end position="167"/>
    </location>
</feature>
<dbReference type="PROSITE" id="PS51032">
    <property type="entry name" value="AP2_ERF"/>
    <property type="match status" value="1"/>
</dbReference>
<dbReference type="InterPro" id="IPR036955">
    <property type="entry name" value="AP2/ERF_dom_sf"/>
</dbReference>
<dbReference type="SUPFAM" id="SSF48557">
    <property type="entry name" value="L-aspartase-like"/>
    <property type="match status" value="1"/>
</dbReference>
<dbReference type="InterPro" id="IPR024083">
    <property type="entry name" value="Fumarase/histidase_N"/>
</dbReference>
<keyword evidence="11" id="KW-0456">Lyase</keyword>
<evidence type="ECO:0000256" key="1">
    <source>
        <dbReference type="ARBA" id="ARBA00004123"/>
    </source>
</evidence>
<keyword evidence="9" id="KW-0238">DNA-binding</keyword>
<dbReference type="Pfam" id="PF00847">
    <property type="entry name" value="AP2"/>
    <property type="match status" value="1"/>
</dbReference>
<dbReference type="FunFam" id="1.10.40.30:FF:000004">
    <property type="entry name" value="Adenylosuccinate lyase"/>
    <property type="match status" value="1"/>
</dbReference>
<dbReference type="PRINTS" id="PR00367">
    <property type="entry name" value="ETHRSPELEMNT"/>
</dbReference>
<dbReference type="PANTHER" id="PTHR43411:SF1">
    <property type="entry name" value="ADENYLOSUCCINATE LYASE"/>
    <property type="match status" value="1"/>
</dbReference>
<dbReference type="Gene3D" id="1.20.200.10">
    <property type="entry name" value="Fumarase/aspartase (Central domain)"/>
    <property type="match status" value="1"/>
</dbReference>
<dbReference type="CDD" id="cd01598">
    <property type="entry name" value="PurB"/>
    <property type="match status" value="1"/>
</dbReference>
<evidence type="ECO:0000259" key="16">
    <source>
        <dbReference type="PROSITE" id="PS51032"/>
    </source>
</evidence>
<gene>
    <name evidence="17" type="ORF">BOLC1T01210H</name>
</gene>
<dbReference type="SMART" id="SM00380">
    <property type="entry name" value="AP2"/>
    <property type="match status" value="1"/>
</dbReference>
<dbReference type="Gene3D" id="1.10.275.10">
    <property type="entry name" value="Fumarase/aspartase (N-terminal domain)"/>
    <property type="match status" value="1"/>
</dbReference>
<dbReference type="Gene3D" id="1.10.40.30">
    <property type="entry name" value="Fumarase/aspartase (C-terminal domain)"/>
    <property type="match status" value="1"/>
</dbReference>
<evidence type="ECO:0000256" key="15">
    <source>
        <dbReference type="SAM" id="MobiDB-lite"/>
    </source>
</evidence>
<comment type="pathway">
    <text evidence="2">Purine metabolism; IMP biosynthesis via de novo pathway; 5-amino-1-(5-phospho-D-ribosyl)imidazole-4-carboxamide from 5-amino-1-(5-phospho-D-ribosyl)imidazole-4-carboxylate: step 2/2.</text>
</comment>
<dbReference type="GO" id="GO:0044208">
    <property type="term" value="P:'de novo' AMP biosynthetic process"/>
    <property type="evidence" value="ECO:0007669"/>
    <property type="project" value="UniProtKB-UniPathway"/>
</dbReference>
<dbReference type="InterPro" id="IPR001471">
    <property type="entry name" value="AP2/ERF_dom"/>
</dbReference>
<comment type="similarity">
    <text evidence="4">Belongs to the lyase 1 family. Adenylosuccinate lyase subfamily.</text>
</comment>
<dbReference type="InterPro" id="IPR008948">
    <property type="entry name" value="L-Aspartase-like"/>
</dbReference>
<feature type="region of interest" description="Disordered" evidence="15">
    <location>
        <begin position="82"/>
        <end position="102"/>
    </location>
</feature>
<evidence type="ECO:0000256" key="8">
    <source>
        <dbReference type="ARBA" id="ARBA00023015"/>
    </source>
</evidence>
<dbReference type="InterPro" id="IPR013539">
    <property type="entry name" value="PurB_C"/>
</dbReference>
<dbReference type="GO" id="GO:0004018">
    <property type="term" value="F:N6-(1,2-dicarboxyethyl)AMP AMP-lyase (fumarate-forming) activity"/>
    <property type="evidence" value="ECO:0007669"/>
    <property type="project" value="InterPro"/>
</dbReference>
<dbReference type="InterPro" id="IPR047136">
    <property type="entry name" value="PurB_bact"/>
</dbReference>
<dbReference type="SUPFAM" id="SSF54171">
    <property type="entry name" value="DNA-binding domain"/>
    <property type="match status" value="1"/>
</dbReference>
<proteinExistence type="inferred from homology"/>
<evidence type="ECO:0000256" key="4">
    <source>
        <dbReference type="ARBA" id="ARBA00008273"/>
    </source>
</evidence>
<keyword evidence="8" id="KW-0805">Transcription regulation</keyword>
<dbReference type="SMR" id="A0A3P6FPD5"/>
<dbReference type="CDD" id="cd00018">
    <property type="entry name" value="AP2"/>
    <property type="match status" value="1"/>
</dbReference>
<evidence type="ECO:0000313" key="17">
    <source>
        <dbReference type="EMBL" id="VDD48821.1"/>
    </source>
</evidence>
<evidence type="ECO:0000256" key="13">
    <source>
        <dbReference type="ARBA" id="ARBA00024343"/>
    </source>
</evidence>
<dbReference type="FunFam" id="1.20.200.10:FF:000004">
    <property type="entry name" value="Adenylosuccinate lyase"/>
    <property type="match status" value="1"/>
</dbReference>
<evidence type="ECO:0000256" key="6">
    <source>
        <dbReference type="ARBA" id="ARBA00017058"/>
    </source>
</evidence>
<dbReference type="AlphaFoldDB" id="A0A3P6FPD5"/>
<organism evidence="17">
    <name type="scientific">Brassica oleracea</name>
    <name type="common">Wild cabbage</name>
    <dbReference type="NCBI Taxonomy" id="3712"/>
    <lineage>
        <taxon>Eukaryota</taxon>
        <taxon>Viridiplantae</taxon>
        <taxon>Streptophyta</taxon>
        <taxon>Embryophyta</taxon>
        <taxon>Tracheophyta</taxon>
        <taxon>Spermatophyta</taxon>
        <taxon>Magnoliopsida</taxon>
        <taxon>eudicotyledons</taxon>
        <taxon>Gunneridae</taxon>
        <taxon>Pentapetalae</taxon>
        <taxon>rosids</taxon>
        <taxon>malvids</taxon>
        <taxon>Brassicales</taxon>
        <taxon>Brassicaceae</taxon>
        <taxon>Brassiceae</taxon>
        <taxon>Brassica</taxon>
    </lineage>
</organism>
<keyword evidence="12" id="KW-0539">Nucleus</keyword>
<dbReference type="InterPro" id="IPR022761">
    <property type="entry name" value="Fumarate_lyase_N"/>
</dbReference>
<dbReference type="Pfam" id="PF00206">
    <property type="entry name" value="Lyase_1"/>
    <property type="match status" value="1"/>
</dbReference>
<dbReference type="InterPro" id="IPR016177">
    <property type="entry name" value="DNA-bd_dom_sf"/>
</dbReference>
<dbReference type="GO" id="GO:0006189">
    <property type="term" value="P:'de novo' IMP biosynthetic process"/>
    <property type="evidence" value="ECO:0007669"/>
    <property type="project" value="UniProtKB-UniPathway"/>
</dbReference>
<dbReference type="GO" id="GO:0003677">
    <property type="term" value="F:DNA binding"/>
    <property type="evidence" value="ECO:0007669"/>
    <property type="project" value="UniProtKB-KW"/>
</dbReference>
<dbReference type="InterPro" id="IPR000362">
    <property type="entry name" value="Fumarate_lyase_fam"/>
</dbReference>
<dbReference type="EC" id="4.3.2.2" evidence="5"/>
<evidence type="ECO:0000256" key="3">
    <source>
        <dbReference type="ARBA" id="ARBA00004734"/>
    </source>
</evidence>
<comment type="pathway">
    <text evidence="3">Purine metabolism; AMP biosynthesis via de novo pathway; AMP from IMP: step 2/2.</text>
</comment>
<comment type="subcellular location">
    <subcellularLocation>
        <location evidence="1">Nucleus</location>
    </subcellularLocation>
</comment>
<evidence type="ECO:0000256" key="5">
    <source>
        <dbReference type="ARBA" id="ARBA00012339"/>
    </source>
</evidence>
<keyword evidence="7" id="KW-0658">Purine biosynthesis</keyword>
<dbReference type="InterPro" id="IPR020557">
    <property type="entry name" value="Fumarate_lyase_CS"/>
</dbReference>
<dbReference type="Pfam" id="PF08328">
    <property type="entry name" value="ASL_C"/>
    <property type="match status" value="1"/>
</dbReference>
<dbReference type="EMBL" id="LR031878">
    <property type="protein sequence ID" value="VDD48821.1"/>
    <property type="molecule type" value="Genomic_DNA"/>
</dbReference>
<dbReference type="PRINTS" id="PR00149">
    <property type="entry name" value="FUMRATELYASE"/>
</dbReference>
<dbReference type="PANTHER" id="PTHR43411">
    <property type="entry name" value="ADENYLOSUCCINATE LYASE"/>
    <property type="match status" value="1"/>
</dbReference>
<name>A0A3P6FPD5_BRAOL</name>
<dbReference type="GO" id="GO:0003700">
    <property type="term" value="F:DNA-binding transcription factor activity"/>
    <property type="evidence" value="ECO:0007669"/>
    <property type="project" value="InterPro"/>
</dbReference>
<evidence type="ECO:0000256" key="12">
    <source>
        <dbReference type="ARBA" id="ARBA00023242"/>
    </source>
</evidence>
<dbReference type="GO" id="GO:0005634">
    <property type="term" value="C:nucleus"/>
    <property type="evidence" value="ECO:0007669"/>
    <property type="project" value="UniProtKB-SubCell"/>
</dbReference>
<evidence type="ECO:0000256" key="7">
    <source>
        <dbReference type="ARBA" id="ARBA00022755"/>
    </source>
</evidence>
<evidence type="ECO:0000256" key="2">
    <source>
        <dbReference type="ARBA" id="ARBA00004706"/>
    </source>
</evidence>
<reference evidence="17" key="1">
    <citation type="submission" date="2018-11" db="EMBL/GenBank/DDBJ databases">
        <authorList>
            <consortium name="Genoscope - CEA"/>
            <person name="William W."/>
        </authorList>
    </citation>
    <scope>NUCLEOTIDE SEQUENCE</scope>
</reference>
<evidence type="ECO:0000256" key="14">
    <source>
        <dbReference type="ARBA" id="ARBA00030717"/>
    </source>
</evidence>
<dbReference type="FunFam" id="3.30.730.10:FF:000001">
    <property type="entry name" value="Ethylene-responsive transcription factor 2"/>
    <property type="match status" value="1"/>
</dbReference>
<accession>A0A3P6FPD5</accession>
<sequence length="855" mass="95942">MAFGNIQEPDGEILKNVWENFIRKPETDTRSVHVQEVSTTWEALPTLDDISKESKGSLPAIDMSMEAKEWAEILDSIASFPSETNHEPLTNPTGSRSLSSPVSCKTRKYRGVRRRPWGKFAAEIRDSTRNGVRVWLGTFHTAEEAAMAYDKAAVRIRGVERAHTNFQIETVIKAMEMDCSPNYYPINRSSTSQPLRNYRETGGKETIRSYNDRVVDGMVDNSCAFSYCSTQECLDICGMVGDEETCTGSRKRQRRDEGCIMFQEVETDYKKMATRGEEKCDVFGLFEFEEFGSDSKLFTPFVVVVVLLSLNPEISILQMELNFSSKALTNNKFPSCGFTPTTGKLLNPSKSLCLASHHPIPTVSFSLSSSADSLKLTTSRKVIAMAAGSSRDLEMSNLTALSPLDGRYWGKVKDLASSMSEFGLIYFRVLVEIKWLLKLSKIPQVTEVPSFSKEAEVYLQGIIDGFSMDDALEVKKIEKVTNHDVKAVEYFLKQKCESHPEIAKVLEFFHFACTSEDINNLSHGLMLQEALTSVILPSMDELIKSISQMAKEFAYVPMLSRTHGQPASPTTLGKEMAIFAVRLSEERRYLSETKIKGKFAGAVGNYNAHISAYPNIDWPHVAEEFVTSLGLTFNPYVTQIEPHDYMARLFNTISQFNNILIDFDRDIWSYISLGYFKQITKAGEIGSSTMPHKVNPIDFENSEGNLGKANAELTFLSMKLPISRMQRDLTDSTVLRNMGGALGHSLLAYKSAIQGIRKLQVNEARLKEDLDQTWEVLAEPIQTVMRRYGVPEPYEKLKELTRGRAVNEESIREFIKGLDLPEEAKTQLLKLTPHTYVGAAASLALAVDEALHFGH</sequence>
<dbReference type="UniPathway" id="UPA00075">
    <property type="reaction ID" value="UER00336"/>
</dbReference>
<dbReference type="NCBIfam" id="TIGR00928">
    <property type="entry name" value="purB"/>
    <property type="match status" value="1"/>
</dbReference>
<dbReference type="NCBIfam" id="NF006764">
    <property type="entry name" value="PRK09285.1"/>
    <property type="match status" value="1"/>
</dbReference>
<keyword evidence="10" id="KW-0804">Transcription</keyword>
<dbReference type="InterPro" id="IPR004769">
    <property type="entry name" value="Pur_lyase"/>
</dbReference>
<dbReference type="PROSITE" id="PS00163">
    <property type="entry name" value="FUMARATE_LYASES"/>
    <property type="match status" value="1"/>
</dbReference>
<dbReference type="FunFam" id="1.10.275.10:FF:000003">
    <property type="entry name" value="Adenylosuccinate lyase"/>
    <property type="match status" value="1"/>
</dbReference>
<evidence type="ECO:0000256" key="10">
    <source>
        <dbReference type="ARBA" id="ARBA00023163"/>
    </source>
</evidence>